<dbReference type="SUPFAM" id="SSF55811">
    <property type="entry name" value="Nudix"/>
    <property type="match status" value="1"/>
</dbReference>
<keyword evidence="12" id="KW-0234">DNA repair</keyword>
<dbReference type="SMART" id="SM00478">
    <property type="entry name" value="ENDO3c"/>
    <property type="match status" value="1"/>
</dbReference>
<keyword evidence="10 14" id="KW-0408">Iron</keyword>
<dbReference type="GO" id="GO:0006298">
    <property type="term" value="P:mismatch repair"/>
    <property type="evidence" value="ECO:0007669"/>
    <property type="project" value="TreeGrafter"/>
</dbReference>
<keyword evidence="17" id="KW-1185">Reference proteome</keyword>
<dbReference type="GO" id="GO:0035485">
    <property type="term" value="F:adenine/guanine mispair binding"/>
    <property type="evidence" value="ECO:0007669"/>
    <property type="project" value="TreeGrafter"/>
</dbReference>
<evidence type="ECO:0000256" key="3">
    <source>
        <dbReference type="ARBA" id="ARBA00008343"/>
    </source>
</evidence>
<dbReference type="SUPFAM" id="SSF48150">
    <property type="entry name" value="DNA-glycosylase"/>
    <property type="match status" value="1"/>
</dbReference>
<protein>
    <recommendedName>
        <fullName evidence="5 14">Adenine DNA glycosylase</fullName>
        <ecNumber evidence="4 14">3.2.2.31</ecNumber>
    </recommendedName>
</protein>
<comment type="cofactor">
    <cofactor evidence="14">
        <name>[4Fe-4S] cluster</name>
        <dbReference type="ChEBI" id="CHEBI:49883"/>
    </cofactor>
    <text evidence="14">Binds 1 [4Fe-4S] cluster.</text>
</comment>
<comment type="catalytic activity">
    <reaction evidence="1 14">
        <text>Hydrolyzes free adenine bases from 7,8-dihydro-8-oxoguanine:adenine mismatched double-stranded DNA, leaving an apurinic site.</text>
        <dbReference type="EC" id="3.2.2.31"/>
    </reaction>
</comment>
<evidence type="ECO:0000256" key="14">
    <source>
        <dbReference type="RuleBase" id="RU365096"/>
    </source>
</evidence>
<dbReference type="EC" id="3.2.2.31" evidence="4 14"/>
<evidence type="ECO:0000256" key="11">
    <source>
        <dbReference type="ARBA" id="ARBA00023014"/>
    </source>
</evidence>
<keyword evidence="8 14" id="KW-0227">DNA damage</keyword>
<keyword evidence="7" id="KW-0479">Metal-binding</keyword>
<evidence type="ECO:0000313" key="17">
    <source>
        <dbReference type="Proteomes" id="UP000001416"/>
    </source>
</evidence>
<keyword evidence="6" id="KW-0004">4Fe-4S</keyword>
<evidence type="ECO:0000256" key="1">
    <source>
        <dbReference type="ARBA" id="ARBA00000843"/>
    </source>
</evidence>
<dbReference type="Pfam" id="PF14815">
    <property type="entry name" value="NUDIX_4"/>
    <property type="match status" value="1"/>
</dbReference>
<evidence type="ECO:0000256" key="10">
    <source>
        <dbReference type="ARBA" id="ARBA00023004"/>
    </source>
</evidence>
<dbReference type="PROSITE" id="PS01155">
    <property type="entry name" value="ENDONUCLEASE_III_2"/>
    <property type="match status" value="1"/>
</dbReference>
<dbReference type="InterPro" id="IPR005760">
    <property type="entry name" value="A/G_AdeGlyc_MutY"/>
</dbReference>
<evidence type="ECO:0000256" key="2">
    <source>
        <dbReference type="ARBA" id="ARBA00002933"/>
    </source>
</evidence>
<evidence type="ECO:0000256" key="7">
    <source>
        <dbReference type="ARBA" id="ARBA00022723"/>
    </source>
</evidence>
<dbReference type="GO" id="GO:0000701">
    <property type="term" value="F:purine-specific mismatch base pair DNA N-glycosylase activity"/>
    <property type="evidence" value="ECO:0007669"/>
    <property type="project" value="UniProtKB-EC"/>
</dbReference>
<dbReference type="InterPro" id="IPR003265">
    <property type="entry name" value="HhH-GPD_domain"/>
</dbReference>
<evidence type="ECO:0000259" key="15">
    <source>
        <dbReference type="SMART" id="SM00478"/>
    </source>
</evidence>
<dbReference type="GO" id="GO:0034039">
    <property type="term" value="F:8-oxo-7,8-dihydroguanine DNA N-glycosylase activity"/>
    <property type="evidence" value="ECO:0007669"/>
    <property type="project" value="TreeGrafter"/>
</dbReference>
<dbReference type="InterPro" id="IPR023170">
    <property type="entry name" value="HhH_base_excis_C"/>
</dbReference>
<evidence type="ECO:0000256" key="13">
    <source>
        <dbReference type="ARBA" id="ARBA00023295"/>
    </source>
</evidence>
<dbReference type="CDD" id="cd00056">
    <property type="entry name" value="ENDO3c"/>
    <property type="match status" value="1"/>
</dbReference>
<dbReference type="NCBIfam" id="TIGR01084">
    <property type="entry name" value="mutY"/>
    <property type="match status" value="1"/>
</dbReference>
<dbReference type="PANTHER" id="PTHR42944:SF1">
    <property type="entry name" value="ADENINE DNA GLYCOSYLASE"/>
    <property type="match status" value="1"/>
</dbReference>
<dbReference type="KEGG" id="neu:NE0056"/>
<dbReference type="Pfam" id="PF00633">
    <property type="entry name" value="HHH"/>
    <property type="match status" value="1"/>
</dbReference>
<evidence type="ECO:0000256" key="5">
    <source>
        <dbReference type="ARBA" id="ARBA00022023"/>
    </source>
</evidence>
<dbReference type="eggNOG" id="COG1194">
    <property type="taxonomic scope" value="Bacteria"/>
</dbReference>
<dbReference type="InterPro" id="IPR000445">
    <property type="entry name" value="HhH_motif"/>
</dbReference>
<accession>Q82Y33</accession>
<comment type="similarity">
    <text evidence="3 14">Belongs to the Nth/MutY family.</text>
</comment>
<dbReference type="HOGENOM" id="CLU_012862_0_2_4"/>
<dbReference type="AlphaFoldDB" id="Q82Y33"/>
<dbReference type="Gene3D" id="1.10.1670.10">
    <property type="entry name" value="Helix-hairpin-Helix base-excision DNA repair enzymes (C-terminal)"/>
    <property type="match status" value="1"/>
</dbReference>
<dbReference type="STRING" id="228410.NE0056"/>
<gene>
    <name evidence="16" type="primary">mutY</name>
    <name evidence="16" type="ordered locus">NE0056</name>
</gene>
<comment type="function">
    <text evidence="2">Adenine glycosylase active on G-A mispairs. MutY also corrects error-prone DNA synthesis past GO lesions which are due to the oxidatively damaged form of guanine: 7,8-dihydro-8-oxoguanine (8-oxo-dGTP).</text>
</comment>
<dbReference type="GO" id="GO:0032357">
    <property type="term" value="F:oxidized purine DNA binding"/>
    <property type="evidence" value="ECO:0007669"/>
    <property type="project" value="TreeGrafter"/>
</dbReference>
<dbReference type="Gene3D" id="1.10.340.30">
    <property type="entry name" value="Hypothetical protein, domain 2"/>
    <property type="match status" value="1"/>
</dbReference>
<feature type="domain" description="HhH-GPD" evidence="15">
    <location>
        <begin position="52"/>
        <end position="208"/>
    </location>
</feature>
<sequence>MTPRTAGTIHFPADAPDSFAGRLIRWQLECGRHSLPWQGTRDPYAIWVSEVMLQQTQVSSVIPYYQRFMASFPDVASLAGVPVGDVLTLWSGLGYYSRARNLHRAACVIMEQYSGVFPQDAATLQRLPGIGRSTAAAIAAFAFGERGTILDGNVKRILARYFGISGYPGEKSVEERLWQLAESLLPAEESNHQIVVSYTQALMDLGALVCARSRPRCQYCPLQADCIACQNDLTADLPVPKPRKTLPVRETVHLILLDQERILLKKRPASGIWGGLWCFPEMSVDQDSIDYCEKNLHVRVTKLARLPHLQHTFTHFKLIIQPHLLQSIMHQPVCEEKCEENSYLWLTIEQAMQQAIPVPVRKLLSMAYPYFQYHIHE</sequence>
<dbReference type="InterPro" id="IPR004035">
    <property type="entry name" value="Endouclease-III_FeS-bd_BS"/>
</dbReference>
<dbReference type="InterPro" id="IPR029119">
    <property type="entry name" value="MutY_C"/>
</dbReference>
<dbReference type="GO" id="GO:0051539">
    <property type="term" value="F:4 iron, 4 sulfur cluster binding"/>
    <property type="evidence" value="ECO:0007669"/>
    <property type="project" value="UniProtKB-UniRule"/>
</dbReference>
<dbReference type="PhylomeDB" id="Q82Y33"/>
<dbReference type="FunFam" id="1.10.340.30:FF:000002">
    <property type="entry name" value="Adenine DNA glycosylase"/>
    <property type="match status" value="1"/>
</dbReference>
<dbReference type="InterPro" id="IPR015797">
    <property type="entry name" value="NUDIX_hydrolase-like_dom_sf"/>
</dbReference>
<keyword evidence="13 14" id="KW-0326">Glycosidase</keyword>
<evidence type="ECO:0000256" key="6">
    <source>
        <dbReference type="ARBA" id="ARBA00022485"/>
    </source>
</evidence>
<evidence type="ECO:0000313" key="16">
    <source>
        <dbReference type="EMBL" id="CAD83967.1"/>
    </source>
</evidence>
<dbReference type="Pfam" id="PF00730">
    <property type="entry name" value="HhH-GPD"/>
    <property type="match status" value="1"/>
</dbReference>
<name>Q82Y33_NITEU</name>
<evidence type="ECO:0000256" key="12">
    <source>
        <dbReference type="ARBA" id="ARBA00023204"/>
    </source>
</evidence>
<reference evidence="16 17" key="1">
    <citation type="journal article" date="2003" name="J. Bacteriol.">
        <title>Complete genome sequence of the ammonia-oxidizing bacterium and obligate chemolithoautotroph Nitrosomonas europaea.</title>
        <authorList>
            <person name="Chain P."/>
            <person name="Lamerdin J."/>
            <person name="Larimer F."/>
            <person name="Regala W."/>
            <person name="Land M."/>
            <person name="Hauser L."/>
            <person name="Hooper A."/>
            <person name="Klotz M."/>
            <person name="Norton J."/>
            <person name="Sayavedra-Soto L."/>
            <person name="Arciero D."/>
            <person name="Hommes N."/>
            <person name="Whittaker M."/>
            <person name="Arp D."/>
        </authorList>
    </citation>
    <scope>NUCLEOTIDE SEQUENCE [LARGE SCALE GENOMIC DNA]</scope>
    <source>
        <strain evidence="17">ATCC 19718 / CIP 103999 / KCTC 2705 / NBRC 14298</strain>
    </source>
</reference>
<dbReference type="EMBL" id="AL954747">
    <property type="protein sequence ID" value="CAD83967.1"/>
    <property type="molecule type" value="Genomic_DNA"/>
</dbReference>
<dbReference type="GO" id="GO:0046872">
    <property type="term" value="F:metal ion binding"/>
    <property type="evidence" value="ECO:0007669"/>
    <property type="project" value="UniProtKB-UniRule"/>
</dbReference>
<dbReference type="InterPro" id="IPR011257">
    <property type="entry name" value="DNA_glycosylase"/>
</dbReference>
<dbReference type="GO" id="GO:0006284">
    <property type="term" value="P:base-excision repair"/>
    <property type="evidence" value="ECO:0007669"/>
    <property type="project" value="UniProtKB-UniRule"/>
</dbReference>
<dbReference type="CDD" id="cd03431">
    <property type="entry name" value="NUDIX_DNA_Glycosylase_C-MutY"/>
    <property type="match status" value="1"/>
</dbReference>
<dbReference type="GeneID" id="87103270"/>
<evidence type="ECO:0000256" key="8">
    <source>
        <dbReference type="ARBA" id="ARBA00022763"/>
    </source>
</evidence>
<evidence type="ECO:0000256" key="4">
    <source>
        <dbReference type="ARBA" id="ARBA00012045"/>
    </source>
</evidence>
<dbReference type="PANTHER" id="PTHR42944">
    <property type="entry name" value="ADENINE DNA GLYCOSYLASE"/>
    <property type="match status" value="1"/>
</dbReference>
<evidence type="ECO:0000256" key="9">
    <source>
        <dbReference type="ARBA" id="ARBA00022801"/>
    </source>
</evidence>
<keyword evidence="11" id="KW-0411">Iron-sulfur</keyword>
<dbReference type="Gene3D" id="3.90.79.10">
    <property type="entry name" value="Nucleoside Triphosphate Pyrophosphohydrolase"/>
    <property type="match status" value="1"/>
</dbReference>
<proteinExistence type="inferred from homology"/>
<keyword evidence="9 16" id="KW-0378">Hydrolase</keyword>
<dbReference type="InterPro" id="IPR044298">
    <property type="entry name" value="MIG/MutY"/>
</dbReference>
<dbReference type="Proteomes" id="UP000001416">
    <property type="component" value="Chromosome"/>
</dbReference>
<dbReference type="OrthoDB" id="9802365at2"/>
<dbReference type="PROSITE" id="PS00764">
    <property type="entry name" value="ENDONUCLEASE_III_1"/>
    <property type="match status" value="1"/>
</dbReference>
<organism evidence="16 17">
    <name type="scientific">Nitrosomonas europaea (strain ATCC 19718 / CIP 103999 / KCTC 2705 / NBRC 14298)</name>
    <dbReference type="NCBI Taxonomy" id="228410"/>
    <lineage>
        <taxon>Bacteria</taxon>
        <taxon>Pseudomonadati</taxon>
        <taxon>Pseudomonadota</taxon>
        <taxon>Betaproteobacteria</taxon>
        <taxon>Nitrosomonadales</taxon>
        <taxon>Nitrosomonadaceae</taxon>
        <taxon>Nitrosomonas</taxon>
    </lineage>
</organism>
<dbReference type="RefSeq" id="WP_011110708.1">
    <property type="nucleotide sequence ID" value="NC_004757.1"/>
</dbReference>
<dbReference type="InterPro" id="IPR004036">
    <property type="entry name" value="Endonuclease-III-like_CS2"/>
</dbReference>